<evidence type="ECO:0000256" key="1">
    <source>
        <dbReference type="SAM" id="SignalP"/>
    </source>
</evidence>
<dbReference type="Proteomes" id="UP000324897">
    <property type="component" value="Chromosome 3"/>
</dbReference>
<proteinExistence type="predicted"/>
<organism evidence="3 4">
    <name type="scientific">Eragrostis curvula</name>
    <name type="common">weeping love grass</name>
    <dbReference type="NCBI Taxonomy" id="38414"/>
    <lineage>
        <taxon>Eukaryota</taxon>
        <taxon>Viridiplantae</taxon>
        <taxon>Streptophyta</taxon>
        <taxon>Embryophyta</taxon>
        <taxon>Tracheophyta</taxon>
        <taxon>Spermatophyta</taxon>
        <taxon>Magnoliopsida</taxon>
        <taxon>Liliopsida</taxon>
        <taxon>Poales</taxon>
        <taxon>Poaceae</taxon>
        <taxon>PACMAD clade</taxon>
        <taxon>Chloridoideae</taxon>
        <taxon>Eragrostideae</taxon>
        <taxon>Eragrostidinae</taxon>
        <taxon>Eragrostis</taxon>
    </lineage>
</organism>
<name>A0A5J9TBZ3_9POAL</name>
<sequence length="134" mass="15023">MRSSAAMAAAALLVLVLVPLTAADLSITYREKSEEEVRRVFLGWKAKHGKTYNSIDEEEFRYALFKEALRFIDKHNAAADAGASTYRLGLNPFTDLTDEEFRRGMLGYLPPDDLPNSVGLRKNAPVAEVNRFSR</sequence>
<feature type="signal peptide" evidence="1">
    <location>
        <begin position="1"/>
        <end position="23"/>
    </location>
</feature>
<dbReference type="EMBL" id="RWGY01000039">
    <property type="protein sequence ID" value="TVU08829.1"/>
    <property type="molecule type" value="Genomic_DNA"/>
</dbReference>
<evidence type="ECO:0000259" key="2">
    <source>
        <dbReference type="SMART" id="SM00848"/>
    </source>
</evidence>
<dbReference type="AlphaFoldDB" id="A0A5J9TBZ3"/>
<dbReference type="Pfam" id="PF08246">
    <property type="entry name" value="Inhibitor_I29"/>
    <property type="match status" value="1"/>
</dbReference>
<keyword evidence="1" id="KW-0732">Signal</keyword>
<evidence type="ECO:0000313" key="4">
    <source>
        <dbReference type="Proteomes" id="UP000324897"/>
    </source>
</evidence>
<dbReference type="InterPro" id="IPR013201">
    <property type="entry name" value="Prot_inhib_I29"/>
</dbReference>
<dbReference type="OrthoDB" id="681865at2759"/>
<gene>
    <name evidence="3" type="ORF">EJB05_42244</name>
</gene>
<accession>A0A5J9TBZ3</accession>
<feature type="chain" id="PRO_5023922913" description="Cathepsin propeptide inhibitor domain-containing protein" evidence="1">
    <location>
        <begin position="24"/>
        <end position="134"/>
    </location>
</feature>
<protein>
    <recommendedName>
        <fullName evidence="2">Cathepsin propeptide inhibitor domain-containing protein</fullName>
    </recommendedName>
</protein>
<feature type="domain" description="Cathepsin propeptide inhibitor" evidence="2">
    <location>
        <begin position="41"/>
        <end position="101"/>
    </location>
</feature>
<comment type="caution">
    <text evidence="3">The sequence shown here is derived from an EMBL/GenBank/DDBJ whole genome shotgun (WGS) entry which is preliminary data.</text>
</comment>
<dbReference type="Gramene" id="TVU08829">
    <property type="protein sequence ID" value="TVU08829"/>
    <property type="gene ID" value="EJB05_42244"/>
</dbReference>
<dbReference type="SUPFAM" id="SSF54001">
    <property type="entry name" value="Cysteine proteinases"/>
    <property type="match status" value="1"/>
</dbReference>
<dbReference type="InterPro" id="IPR038765">
    <property type="entry name" value="Papain-like_cys_pep_sf"/>
</dbReference>
<dbReference type="SMART" id="SM00848">
    <property type="entry name" value="Inhibitor_I29"/>
    <property type="match status" value="1"/>
</dbReference>
<dbReference type="Gene3D" id="1.10.287.2250">
    <property type="match status" value="1"/>
</dbReference>
<evidence type="ECO:0000313" key="3">
    <source>
        <dbReference type="EMBL" id="TVU08829.1"/>
    </source>
</evidence>
<keyword evidence="4" id="KW-1185">Reference proteome</keyword>
<reference evidence="3 4" key="1">
    <citation type="journal article" date="2019" name="Sci. Rep.">
        <title>A high-quality genome of Eragrostis curvula grass provides insights into Poaceae evolution and supports new strategies to enhance forage quality.</title>
        <authorList>
            <person name="Carballo J."/>
            <person name="Santos B.A.C.M."/>
            <person name="Zappacosta D."/>
            <person name="Garbus I."/>
            <person name="Selva J.P."/>
            <person name="Gallo C.A."/>
            <person name="Diaz A."/>
            <person name="Albertini E."/>
            <person name="Caccamo M."/>
            <person name="Echenique V."/>
        </authorList>
    </citation>
    <scope>NUCLEOTIDE SEQUENCE [LARGE SCALE GENOMIC DNA]</scope>
    <source>
        <strain evidence="4">cv. Victoria</strain>
        <tissue evidence="3">Leaf</tissue>
    </source>
</reference>